<gene>
    <name evidence="4" type="ORF">GPUH_LOCUS3257</name>
</gene>
<dbReference type="InterPro" id="IPR003591">
    <property type="entry name" value="Leu-rich_rpt_typical-subtyp"/>
</dbReference>
<keyword evidence="5" id="KW-1185">Reference proteome</keyword>
<reference evidence="4 5" key="2">
    <citation type="submission" date="2018-11" db="EMBL/GenBank/DDBJ databases">
        <authorList>
            <consortium name="Pathogen Informatics"/>
        </authorList>
    </citation>
    <scope>NUCLEOTIDE SEQUENCE [LARGE SCALE GENOMIC DNA]</scope>
</reference>
<dbReference type="PRINTS" id="PR00019">
    <property type="entry name" value="LEURICHRPT"/>
</dbReference>
<dbReference type="OrthoDB" id="5954366at2759"/>
<dbReference type="Pfam" id="PF13855">
    <property type="entry name" value="LRR_8"/>
    <property type="match status" value="1"/>
</dbReference>
<dbReference type="AlphaFoldDB" id="A0A183D3G4"/>
<dbReference type="PANTHER" id="PTHR24369:SF210">
    <property type="entry name" value="CHAOPTIN-RELATED"/>
    <property type="match status" value="1"/>
</dbReference>
<keyword evidence="2" id="KW-0732">Signal</keyword>
<proteinExistence type="predicted"/>
<keyword evidence="3" id="KW-0677">Repeat</keyword>
<evidence type="ECO:0000256" key="3">
    <source>
        <dbReference type="ARBA" id="ARBA00022737"/>
    </source>
</evidence>
<evidence type="ECO:0000256" key="1">
    <source>
        <dbReference type="ARBA" id="ARBA00022614"/>
    </source>
</evidence>
<dbReference type="SMART" id="SM00369">
    <property type="entry name" value="LRR_TYP"/>
    <property type="match status" value="3"/>
</dbReference>
<dbReference type="Proteomes" id="UP000271098">
    <property type="component" value="Unassembled WGS sequence"/>
</dbReference>
<dbReference type="EMBL" id="UYRT01005445">
    <property type="protein sequence ID" value="VDK38722.1"/>
    <property type="molecule type" value="Genomic_DNA"/>
</dbReference>
<dbReference type="PROSITE" id="PS51450">
    <property type="entry name" value="LRR"/>
    <property type="match status" value="3"/>
</dbReference>
<evidence type="ECO:0000256" key="2">
    <source>
        <dbReference type="ARBA" id="ARBA00022729"/>
    </source>
</evidence>
<dbReference type="Gene3D" id="3.80.10.10">
    <property type="entry name" value="Ribonuclease Inhibitor"/>
    <property type="match status" value="2"/>
</dbReference>
<sequence>MTLKIANSAIPRLSLLNNKDLVTAAINFCNLSYVSPEAFIFATNLRKLDLSQNLLKSLQFHSDSYFAIENLILSGNQFRAVPDLHPLQLLTHLDLSHNKITHLTDNDLSLPNLQVIDLSHNELQSLKPTNFGDMSRILSLDGNPWRCDCQLRQFIAYQRKTLTAKSSSCHEPVQIRGTKWGDLSLMVRKIFELQNQSSHPPLSKTTESKSTCYLFLLLNSKIKYTKNQN</sequence>
<reference evidence="6" key="1">
    <citation type="submission" date="2016-06" db="UniProtKB">
        <authorList>
            <consortium name="WormBaseParasite"/>
        </authorList>
    </citation>
    <scope>IDENTIFICATION</scope>
</reference>
<dbReference type="InterPro" id="IPR050541">
    <property type="entry name" value="LRR_TM_domain-containing"/>
</dbReference>
<evidence type="ECO:0000313" key="6">
    <source>
        <dbReference type="WBParaSite" id="GPUH_0000326001-mRNA-1"/>
    </source>
</evidence>
<dbReference type="InterPro" id="IPR001611">
    <property type="entry name" value="Leu-rich_rpt"/>
</dbReference>
<dbReference type="PANTHER" id="PTHR24369">
    <property type="entry name" value="ANTIGEN BSP, PUTATIVE-RELATED"/>
    <property type="match status" value="1"/>
</dbReference>
<dbReference type="SUPFAM" id="SSF52075">
    <property type="entry name" value="Outer arm dynein light chain 1"/>
    <property type="match status" value="1"/>
</dbReference>
<evidence type="ECO:0000313" key="4">
    <source>
        <dbReference type="EMBL" id="VDK38722.1"/>
    </source>
</evidence>
<organism evidence="6">
    <name type="scientific">Gongylonema pulchrum</name>
    <dbReference type="NCBI Taxonomy" id="637853"/>
    <lineage>
        <taxon>Eukaryota</taxon>
        <taxon>Metazoa</taxon>
        <taxon>Ecdysozoa</taxon>
        <taxon>Nematoda</taxon>
        <taxon>Chromadorea</taxon>
        <taxon>Rhabditida</taxon>
        <taxon>Spirurina</taxon>
        <taxon>Spiruromorpha</taxon>
        <taxon>Spiruroidea</taxon>
        <taxon>Gongylonematidae</taxon>
        <taxon>Gongylonema</taxon>
    </lineage>
</organism>
<accession>A0A183D3G4</accession>
<evidence type="ECO:0000313" key="5">
    <source>
        <dbReference type="Proteomes" id="UP000271098"/>
    </source>
</evidence>
<keyword evidence="1" id="KW-0433">Leucine-rich repeat</keyword>
<name>A0A183D3G4_9BILA</name>
<dbReference type="WBParaSite" id="GPUH_0000326001-mRNA-1">
    <property type="protein sequence ID" value="GPUH_0000326001-mRNA-1"/>
    <property type="gene ID" value="GPUH_0000326001"/>
</dbReference>
<protein>
    <submittedName>
        <fullName evidence="6">LRRCT domain-containing protein</fullName>
    </submittedName>
</protein>
<dbReference type="InterPro" id="IPR032675">
    <property type="entry name" value="LRR_dom_sf"/>
</dbReference>
<dbReference type="GO" id="GO:0005886">
    <property type="term" value="C:plasma membrane"/>
    <property type="evidence" value="ECO:0007669"/>
    <property type="project" value="TreeGrafter"/>
</dbReference>